<name>V9PPB2_HORCA</name>
<evidence type="ECO:0000256" key="3">
    <source>
        <dbReference type="ARBA" id="ARBA00022771"/>
    </source>
</evidence>
<dbReference type="PRINTS" id="PR00619">
    <property type="entry name" value="GATAZNFINGER"/>
</dbReference>
<dbReference type="FunFam" id="3.30.50.10:FF:000032">
    <property type="entry name" value="Transcription factor GATA-3"/>
    <property type="match status" value="1"/>
</dbReference>
<dbReference type="InterPro" id="IPR039355">
    <property type="entry name" value="Transcription_factor_GATA"/>
</dbReference>
<protein>
    <submittedName>
        <fullName evidence="12">GATA domain-containing protein</fullName>
    </submittedName>
</protein>
<comment type="subcellular location">
    <subcellularLocation>
        <location evidence="1">Nucleus</location>
    </subcellularLocation>
</comment>
<sequence>EERRTVTLGSQTSAFANPRTSSTGDYPETDMNSGQEILKLDNVESFFSNFGPDQYQESKGTEWPAGPYMTVPPGPKVSSAPPVFPAATGRLPGMPPVRSDPSWSVPFANFIPMSPGRGITSYSTPWPPMTTNAKSFATASGFTSPPAVSQAVKEELMDRSVSSTTFIGEDLKDRFDTTPYYYSPPGTAPYSAYVPPYSCTPSKTPFYPERTVRECSQCHGPVGTACKTSSGRPICDRCNEIGGPTTRAIRSNKHSKRRMAGGNKRQGTECSNCHTTQTTLWRRDAQGQAVCNACGLYYKLHHQNRPETMKKDTIQSRNRKPGRKNTKKTKVKAEVDALGGGGGGDWEVGVVVRAV</sequence>
<accession>V9PPB2</accession>
<dbReference type="GO" id="GO:0045944">
    <property type="term" value="P:positive regulation of transcription by RNA polymerase II"/>
    <property type="evidence" value="ECO:0007669"/>
    <property type="project" value="TreeGrafter"/>
</dbReference>
<evidence type="ECO:0000256" key="1">
    <source>
        <dbReference type="ARBA" id="ARBA00004123"/>
    </source>
</evidence>
<feature type="region of interest" description="Disordered" evidence="10">
    <location>
        <begin position="1"/>
        <end position="32"/>
    </location>
</feature>
<dbReference type="Pfam" id="PF00320">
    <property type="entry name" value="GATA"/>
    <property type="match status" value="1"/>
</dbReference>
<dbReference type="GO" id="GO:0008270">
    <property type="term" value="F:zinc ion binding"/>
    <property type="evidence" value="ECO:0007669"/>
    <property type="project" value="UniProtKB-KW"/>
</dbReference>
<organism evidence="12">
    <name type="scientific">Hormiphora californensis</name>
    <name type="common">Sea gooseberry</name>
    <dbReference type="NCBI Taxonomy" id="1403702"/>
    <lineage>
        <taxon>Eukaryota</taxon>
        <taxon>Metazoa</taxon>
        <taxon>Ctenophora</taxon>
        <taxon>Tentaculata</taxon>
        <taxon>Cydippida</taxon>
        <taxon>Pleurobrachiidae</taxon>
        <taxon>Hormiphora</taxon>
    </lineage>
</organism>
<dbReference type="GO" id="GO:0000122">
    <property type="term" value="P:negative regulation of transcription by RNA polymerase II"/>
    <property type="evidence" value="ECO:0007669"/>
    <property type="project" value="TreeGrafter"/>
</dbReference>
<keyword evidence="5" id="KW-0805">Transcription regulation</keyword>
<evidence type="ECO:0000256" key="6">
    <source>
        <dbReference type="ARBA" id="ARBA00023125"/>
    </source>
</evidence>
<dbReference type="PROSITE" id="PS50114">
    <property type="entry name" value="GATA_ZN_FINGER_2"/>
    <property type="match status" value="1"/>
</dbReference>
<dbReference type="GO" id="GO:0000978">
    <property type="term" value="F:RNA polymerase II cis-regulatory region sequence-specific DNA binding"/>
    <property type="evidence" value="ECO:0007669"/>
    <property type="project" value="TreeGrafter"/>
</dbReference>
<keyword evidence="6" id="KW-0238">DNA-binding</keyword>
<keyword evidence="8" id="KW-0539">Nucleus</keyword>
<evidence type="ECO:0000256" key="10">
    <source>
        <dbReference type="SAM" id="MobiDB-lite"/>
    </source>
</evidence>
<proteinExistence type="evidence at transcript level"/>
<evidence type="ECO:0000256" key="8">
    <source>
        <dbReference type="ARBA" id="ARBA00023242"/>
    </source>
</evidence>
<evidence type="ECO:0000256" key="2">
    <source>
        <dbReference type="ARBA" id="ARBA00022723"/>
    </source>
</evidence>
<keyword evidence="3 9" id="KW-0863">Zinc-finger</keyword>
<dbReference type="CDD" id="cd00202">
    <property type="entry name" value="ZnF_GATA"/>
    <property type="match status" value="1"/>
</dbReference>
<feature type="domain" description="GATA-type" evidence="11">
    <location>
        <begin position="264"/>
        <end position="317"/>
    </location>
</feature>
<keyword evidence="4" id="KW-0862">Zinc</keyword>
<evidence type="ECO:0000256" key="5">
    <source>
        <dbReference type="ARBA" id="ARBA00023015"/>
    </source>
</evidence>
<feature type="compositionally biased region" description="Polar residues" evidence="10">
    <location>
        <begin position="7"/>
        <end position="32"/>
    </location>
</feature>
<dbReference type="PANTHER" id="PTHR10071">
    <property type="entry name" value="TRANSCRIPTION FACTOR GATA FAMILY MEMBER"/>
    <property type="match status" value="1"/>
</dbReference>
<evidence type="ECO:0000256" key="9">
    <source>
        <dbReference type="PROSITE-ProRule" id="PRU00094"/>
    </source>
</evidence>
<dbReference type="Gene3D" id="3.30.50.10">
    <property type="entry name" value="Erythroid Transcription Factor GATA-1, subunit A"/>
    <property type="match status" value="1"/>
</dbReference>
<feature type="compositionally biased region" description="Basic residues" evidence="10">
    <location>
        <begin position="317"/>
        <end position="330"/>
    </location>
</feature>
<evidence type="ECO:0000256" key="7">
    <source>
        <dbReference type="ARBA" id="ARBA00023163"/>
    </source>
</evidence>
<evidence type="ECO:0000256" key="4">
    <source>
        <dbReference type="ARBA" id="ARBA00022833"/>
    </source>
</evidence>
<dbReference type="GO" id="GO:0005634">
    <property type="term" value="C:nucleus"/>
    <property type="evidence" value="ECO:0007669"/>
    <property type="project" value="UniProtKB-SubCell"/>
</dbReference>
<dbReference type="InterPro" id="IPR000679">
    <property type="entry name" value="Znf_GATA"/>
</dbReference>
<dbReference type="PROSITE" id="PS00344">
    <property type="entry name" value="GATA_ZN_FINGER_1"/>
    <property type="match status" value="1"/>
</dbReference>
<dbReference type="SUPFAM" id="SSF57716">
    <property type="entry name" value="Glucocorticoid receptor-like (DNA-binding domain)"/>
    <property type="match status" value="1"/>
</dbReference>
<evidence type="ECO:0000313" key="12">
    <source>
        <dbReference type="EMBL" id="AHA51409.1"/>
    </source>
</evidence>
<keyword evidence="7" id="KW-0804">Transcription</keyword>
<feature type="non-terminal residue" evidence="12">
    <location>
        <position position="1"/>
    </location>
</feature>
<dbReference type="AlphaFoldDB" id="V9PPB2"/>
<keyword evidence="2" id="KW-0479">Metal-binding</keyword>
<dbReference type="EMBL" id="KF317477">
    <property type="protein sequence ID" value="AHA51409.1"/>
    <property type="molecule type" value="mRNA"/>
</dbReference>
<dbReference type="PANTHER" id="PTHR10071:SF281">
    <property type="entry name" value="BOX A-BINDING FACTOR-RELATED"/>
    <property type="match status" value="1"/>
</dbReference>
<dbReference type="InterPro" id="IPR013088">
    <property type="entry name" value="Znf_NHR/GATA"/>
</dbReference>
<dbReference type="GO" id="GO:0045165">
    <property type="term" value="P:cell fate commitment"/>
    <property type="evidence" value="ECO:0007669"/>
    <property type="project" value="TreeGrafter"/>
</dbReference>
<dbReference type="GO" id="GO:0000981">
    <property type="term" value="F:DNA-binding transcription factor activity, RNA polymerase II-specific"/>
    <property type="evidence" value="ECO:0007669"/>
    <property type="project" value="TreeGrafter"/>
</dbReference>
<dbReference type="SMART" id="SM00401">
    <property type="entry name" value="ZnF_GATA"/>
    <property type="match status" value="1"/>
</dbReference>
<reference evidence="12" key="1">
    <citation type="journal article" date="2013" name="Science">
        <title>The genome of the ctenophore Mnemiopsis leidyi and its implications for cell type evolution.</title>
        <authorList>
            <consortium name="NISC Comparative Sequencing Program"/>
            <person name="Ryan J.F."/>
            <person name="Pang K."/>
            <person name="Schnitzler C.E."/>
            <person name="Nguyen A.D."/>
            <person name="Moreland R.T."/>
            <person name="Simmons D.K."/>
            <person name="Koch B.J."/>
            <person name="Francis W.R."/>
            <person name="Havlak P."/>
            <person name="Smith S.A."/>
            <person name="Putnam N.H."/>
            <person name="Haddock S.H."/>
            <person name="Dunn C.W."/>
            <person name="Wolfsberg T.G."/>
            <person name="Mullikin J.C."/>
            <person name="Martindale M.Q."/>
            <person name="Baxevanis A.D."/>
        </authorList>
    </citation>
    <scope>NUCLEOTIDE SEQUENCE</scope>
    <source>
        <strain evidence="12">4793</strain>
    </source>
</reference>
<evidence type="ECO:0000259" key="11">
    <source>
        <dbReference type="PROSITE" id="PS50114"/>
    </source>
</evidence>
<feature type="region of interest" description="Disordered" evidence="10">
    <location>
        <begin position="307"/>
        <end position="331"/>
    </location>
</feature>